<dbReference type="Proteomes" id="UP000295192">
    <property type="component" value="Unassembled WGS sequence"/>
</dbReference>
<protein>
    <submittedName>
        <fullName evidence="2">Uncharacterized protein</fullName>
    </submittedName>
</protein>
<sequence>MPDADPKDFKEKIQTLLGIATRLGLVEEYNNHYFARSHAEDILPMLNSKTQSRTNDAHSEAVQCTCLRNYAGNSAIASDESWVSIASSISRRSSGHPATSHGSLASHLSSEEELKDIKSSQPLFIDDGNCASTSRGEQQGSNLSTQQKKSKNVQ</sequence>
<name>A0A484B527_DRONA</name>
<feature type="region of interest" description="Disordered" evidence="1">
    <location>
        <begin position="87"/>
        <end position="154"/>
    </location>
</feature>
<evidence type="ECO:0000313" key="3">
    <source>
        <dbReference type="Proteomes" id="UP000295192"/>
    </source>
</evidence>
<dbReference type="AlphaFoldDB" id="A0A484B527"/>
<organism evidence="2 3">
    <name type="scientific">Drosophila navojoa</name>
    <name type="common">Fruit fly</name>
    <dbReference type="NCBI Taxonomy" id="7232"/>
    <lineage>
        <taxon>Eukaryota</taxon>
        <taxon>Metazoa</taxon>
        <taxon>Ecdysozoa</taxon>
        <taxon>Arthropoda</taxon>
        <taxon>Hexapoda</taxon>
        <taxon>Insecta</taxon>
        <taxon>Pterygota</taxon>
        <taxon>Neoptera</taxon>
        <taxon>Endopterygota</taxon>
        <taxon>Diptera</taxon>
        <taxon>Brachycera</taxon>
        <taxon>Muscomorpha</taxon>
        <taxon>Ephydroidea</taxon>
        <taxon>Drosophilidae</taxon>
        <taxon>Drosophila</taxon>
    </lineage>
</organism>
<feature type="compositionally biased region" description="Basic and acidic residues" evidence="1">
    <location>
        <begin position="109"/>
        <end position="118"/>
    </location>
</feature>
<gene>
    <name evidence="2" type="ORF">AWZ03_009602</name>
</gene>
<comment type="caution">
    <text evidence="2">The sequence shown here is derived from an EMBL/GenBank/DDBJ whole genome shotgun (WGS) entry which is preliminary data.</text>
</comment>
<reference evidence="2 3" key="1">
    <citation type="journal article" date="2019" name="J. Hered.">
        <title>An Improved Genome Assembly for Drosophila navojoa, the Basal Species in the mojavensis Cluster.</title>
        <authorList>
            <person name="Vanderlinde T."/>
            <person name="Dupim E.G."/>
            <person name="Nazario-Yepiz N.O."/>
            <person name="Carvalho A.B."/>
        </authorList>
    </citation>
    <scope>NUCLEOTIDE SEQUENCE [LARGE SCALE GENOMIC DNA]</scope>
    <source>
        <strain evidence="2">Navoj_Jal97</strain>
        <tissue evidence="2">Whole organism</tissue>
    </source>
</reference>
<dbReference type="OMA" id="HYFARSH"/>
<evidence type="ECO:0000313" key="2">
    <source>
        <dbReference type="EMBL" id="TDG43967.1"/>
    </source>
</evidence>
<dbReference type="EMBL" id="LSRL02000123">
    <property type="protein sequence ID" value="TDG43967.1"/>
    <property type="molecule type" value="Genomic_DNA"/>
</dbReference>
<keyword evidence="3" id="KW-1185">Reference proteome</keyword>
<proteinExistence type="predicted"/>
<feature type="compositionally biased region" description="Polar residues" evidence="1">
    <location>
        <begin position="130"/>
        <end position="147"/>
    </location>
</feature>
<evidence type="ECO:0000256" key="1">
    <source>
        <dbReference type="SAM" id="MobiDB-lite"/>
    </source>
</evidence>
<accession>A0A484B527</accession>